<sequence length="96" mass="11113">MTAPCPSLSESLLLLVLGSSENHGLSRKFVILADLKNSWILYTQNIAADLYVSCRKRHTSHSTSCFYCYYEGYIEHYCLPKAFFIFCVPCNNFYMY</sequence>
<proteinExistence type="predicted"/>
<evidence type="ECO:0008006" key="3">
    <source>
        <dbReference type="Google" id="ProtNLM"/>
    </source>
</evidence>
<dbReference type="EMBL" id="BPLQ01009807">
    <property type="protein sequence ID" value="GIY46694.1"/>
    <property type="molecule type" value="Genomic_DNA"/>
</dbReference>
<evidence type="ECO:0000313" key="1">
    <source>
        <dbReference type="EMBL" id="GIY46694.1"/>
    </source>
</evidence>
<dbReference type="AlphaFoldDB" id="A0AAV4TLS9"/>
<dbReference type="Proteomes" id="UP001054837">
    <property type="component" value="Unassembled WGS sequence"/>
</dbReference>
<comment type="caution">
    <text evidence="1">The sequence shown here is derived from an EMBL/GenBank/DDBJ whole genome shotgun (WGS) entry which is preliminary data.</text>
</comment>
<name>A0AAV4TLS9_9ARAC</name>
<keyword evidence="2" id="KW-1185">Reference proteome</keyword>
<accession>A0AAV4TLS9</accession>
<evidence type="ECO:0000313" key="2">
    <source>
        <dbReference type="Proteomes" id="UP001054837"/>
    </source>
</evidence>
<reference evidence="1 2" key="1">
    <citation type="submission" date="2021-06" db="EMBL/GenBank/DDBJ databases">
        <title>Caerostris darwini draft genome.</title>
        <authorList>
            <person name="Kono N."/>
            <person name="Arakawa K."/>
        </authorList>
    </citation>
    <scope>NUCLEOTIDE SEQUENCE [LARGE SCALE GENOMIC DNA]</scope>
</reference>
<protein>
    <recommendedName>
        <fullName evidence="3">Secreted protein</fullName>
    </recommendedName>
</protein>
<organism evidence="1 2">
    <name type="scientific">Caerostris darwini</name>
    <dbReference type="NCBI Taxonomy" id="1538125"/>
    <lineage>
        <taxon>Eukaryota</taxon>
        <taxon>Metazoa</taxon>
        <taxon>Ecdysozoa</taxon>
        <taxon>Arthropoda</taxon>
        <taxon>Chelicerata</taxon>
        <taxon>Arachnida</taxon>
        <taxon>Araneae</taxon>
        <taxon>Araneomorphae</taxon>
        <taxon>Entelegynae</taxon>
        <taxon>Araneoidea</taxon>
        <taxon>Araneidae</taxon>
        <taxon>Caerostris</taxon>
    </lineage>
</organism>
<gene>
    <name evidence="1" type="ORF">CDAR_456821</name>
</gene>